<dbReference type="Gene3D" id="3.40.50.2300">
    <property type="match status" value="2"/>
</dbReference>
<dbReference type="PANTHER" id="PTHR45138:SF9">
    <property type="entry name" value="DIGUANYLATE CYCLASE DGCM-RELATED"/>
    <property type="match status" value="1"/>
</dbReference>
<sequence length="536" mass="62410">MIKLDKYRQHFFNNVRNKLDEWEKVSTISNFELYRFLHSIAGTSPMIGLEEIGAKARNLMDELNEDDERVWTIAEAKQWIYEIIVMCYTNEEELFSTFVQLSIQREDKPVILLVDDDTSFLMYIKEQIEQIGWYVVAIANPQKAIMSFYDVRPDCVVIDIHMQETDGFKVLQFLKEKLKQQFIPTVMVSIDDKKENRMKSYELGADDFIKKPFDIDEFTARLGRQLHRKQQIDELLLVDELTQVYNRKYLKQEYDKLTNYLIRYNETFCLAVLDLDKFKNVNDKYGHLVGDLVLQQFSSFLNKEARLNDTIVRYGGEEFIILFPKTNVEDAYKVLDRLCKGFAEHSIEHNGSFSCTFSGGVVEVTSGDRPLNEWIELADAALYEAKNSGRNHIKMAKPSVELAPSKVIKIAIVDDDPIIRTVLSDIVTKLPKPEHTQFDIQTFSDGSLFVQNEWHKKSRCLVILDGVMPKMDGLEVLHELRSQLDSERYKVLMLTSRKSEMDIARALQLGADDYITKPFKLYELEARLSQIIKRMS</sequence>
<dbReference type="PROSITE" id="PS50110">
    <property type="entry name" value="RESPONSE_REGULATORY"/>
    <property type="match status" value="2"/>
</dbReference>
<dbReference type="EC" id="2.7.7.65" evidence="4"/>
<dbReference type="InterPro" id="IPR050469">
    <property type="entry name" value="Diguanylate_Cyclase"/>
</dbReference>
<feature type="domain" description="GGDEF" evidence="3">
    <location>
        <begin position="266"/>
        <end position="398"/>
    </location>
</feature>
<dbReference type="InterPro" id="IPR043128">
    <property type="entry name" value="Rev_trsase/Diguanyl_cyclase"/>
</dbReference>
<protein>
    <submittedName>
        <fullName evidence="4">Diguanylate cyclase</fullName>
        <ecNumber evidence="4">2.7.7.65</ecNumber>
    </submittedName>
</protein>
<accession>A0ABS9H339</accession>
<dbReference type="SUPFAM" id="SSF55073">
    <property type="entry name" value="Nucleotide cyclase"/>
    <property type="match status" value="1"/>
</dbReference>
<proteinExistence type="predicted"/>
<keyword evidence="5" id="KW-1185">Reference proteome</keyword>
<dbReference type="SMART" id="SM00448">
    <property type="entry name" value="REC"/>
    <property type="match status" value="2"/>
</dbReference>
<feature type="domain" description="Response regulatory" evidence="2">
    <location>
        <begin position="409"/>
        <end position="532"/>
    </location>
</feature>
<dbReference type="Pfam" id="PF00990">
    <property type="entry name" value="GGDEF"/>
    <property type="match status" value="1"/>
</dbReference>
<dbReference type="SMART" id="SM00267">
    <property type="entry name" value="GGDEF"/>
    <property type="match status" value="1"/>
</dbReference>
<dbReference type="InterPro" id="IPR011006">
    <property type="entry name" value="CheY-like_superfamily"/>
</dbReference>
<dbReference type="PANTHER" id="PTHR45138">
    <property type="entry name" value="REGULATORY COMPONENTS OF SENSORY TRANSDUCTION SYSTEM"/>
    <property type="match status" value="1"/>
</dbReference>
<feature type="modified residue" description="4-aspartylphosphate" evidence="1">
    <location>
        <position position="465"/>
    </location>
</feature>
<comment type="caution">
    <text evidence="4">The sequence shown here is derived from an EMBL/GenBank/DDBJ whole genome shotgun (WGS) entry which is preliminary data.</text>
</comment>
<dbReference type="InterPro" id="IPR029787">
    <property type="entry name" value="Nucleotide_cyclase"/>
</dbReference>
<dbReference type="CDD" id="cd17574">
    <property type="entry name" value="REC_OmpR"/>
    <property type="match status" value="1"/>
</dbReference>
<evidence type="ECO:0000259" key="3">
    <source>
        <dbReference type="PROSITE" id="PS50887"/>
    </source>
</evidence>
<feature type="domain" description="Response regulatory" evidence="2">
    <location>
        <begin position="110"/>
        <end position="226"/>
    </location>
</feature>
<keyword evidence="4" id="KW-0548">Nucleotidyltransferase</keyword>
<dbReference type="NCBIfam" id="TIGR00254">
    <property type="entry name" value="GGDEF"/>
    <property type="match status" value="1"/>
</dbReference>
<evidence type="ECO:0000313" key="5">
    <source>
        <dbReference type="Proteomes" id="UP001649381"/>
    </source>
</evidence>
<dbReference type="GO" id="GO:0052621">
    <property type="term" value="F:diguanylate cyclase activity"/>
    <property type="evidence" value="ECO:0007669"/>
    <property type="project" value="UniProtKB-EC"/>
</dbReference>
<dbReference type="InterPro" id="IPR000160">
    <property type="entry name" value="GGDEF_dom"/>
</dbReference>
<reference evidence="4 5" key="1">
    <citation type="submission" date="2022-01" db="EMBL/GenBank/DDBJ databases">
        <title>Alkalihalobacillus sp. EGI L200015, a novel bacterium isolated from a salt lake sediment.</title>
        <authorList>
            <person name="Gao L."/>
            <person name="Fang B.-Z."/>
            <person name="Li W.-J."/>
        </authorList>
    </citation>
    <scope>NUCLEOTIDE SEQUENCE [LARGE SCALE GENOMIC DNA]</scope>
    <source>
        <strain evidence="4 5">KCTC 12718</strain>
    </source>
</reference>
<dbReference type="SUPFAM" id="SSF52172">
    <property type="entry name" value="CheY-like"/>
    <property type="match status" value="2"/>
</dbReference>
<gene>
    <name evidence="4" type="ORF">L2716_11100</name>
</gene>
<name>A0ABS9H339_9BACL</name>
<dbReference type="EMBL" id="JAKIJS010000001">
    <property type="protein sequence ID" value="MCF6138273.1"/>
    <property type="molecule type" value="Genomic_DNA"/>
</dbReference>
<dbReference type="Pfam" id="PF00072">
    <property type="entry name" value="Response_reg"/>
    <property type="match status" value="2"/>
</dbReference>
<dbReference type="Proteomes" id="UP001649381">
    <property type="component" value="Unassembled WGS sequence"/>
</dbReference>
<dbReference type="RefSeq" id="WP_236337860.1">
    <property type="nucleotide sequence ID" value="NZ_JAKIJS010000001.1"/>
</dbReference>
<feature type="modified residue" description="4-aspartylphosphate" evidence="1">
    <location>
        <position position="159"/>
    </location>
</feature>
<dbReference type="InterPro" id="IPR001789">
    <property type="entry name" value="Sig_transdc_resp-reg_receiver"/>
</dbReference>
<evidence type="ECO:0000313" key="4">
    <source>
        <dbReference type="EMBL" id="MCF6138273.1"/>
    </source>
</evidence>
<organism evidence="4 5">
    <name type="scientific">Pseudalkalibacillus berkeleyi</name>
    <dbReference type="NCBI Taxonomy" id="1069813"/>
    <lineage>
        <taxon>Bacteria</taxon>
        <taxon>Bacillati</taxon>
        <taxon>Bacillota</taxon>
        <taxon>Bacilli</taxon>
        <taxon>Bacillales</taxon>
        <taxon>Fictibacillaceae</taxon>
        <taxon>Pseudalkalibacillus</taxon>
    </lineage>
</organism>
<dbReference type="CDD" id="cd01949">
    <property type="entry name" value="GGDEF"/>
    <property type="match status" value="1"/>
</dbReference>
<dbReference type="Gene3D" id="3.30.70.270">
    <property type="match status" value="1"/>
</dbReference>
<keyword evidence="4" id="KW-0808">Transferase</keyword>
<dbReference type="PROSITE" id="PS50887">
    <property type="entry name" value="GGDEF"/>
    <property type="match status" value="1"/>
</dbReference>
<keyword evidence="1" id="KW-0597">Phosphoprotein</keyword>
<evidence type="ECO:0000256" key="1">
    <source>
        <dbReference type="PROSITE-ProRule" id="PRU00169"/>
    </source>
</evidence>
<evidence type="ECO:0000259" key="2">
    <source>
        <dbReference type="PROSITE" id="PS50110"/>
    </source>
</evidence>